<comment type="caution">
    <text evidence="4">The sequence shown here is derived from an EMBL/GenBank/DDBJ whole genome shotgun (WGS) entry which is preliminary data.</text>
</comment>
<accession>A0A2S6A364</accession>
<dbReference type="PRINTS" id="PR00080">
    <property type="entry name" value="SDRFAMILY"/>
</dbReference>
<dbReference type="CDD" id="cd05233">
    <property type="entry name" value="SDR_c"/>
    <property type="match status" value="1"/>
</dbReference>
<evidence type="ECO:0000313" key="4">
    <source>
        <dbReference type="EMBL" id="PPJ26270.1"/>
    </source>
</evidence>
<dbReference type="AlphaFoldDB" id="A0A2S6A364"/>
<dbReference type="InterPro" id="IPR036291">
    <property type="entry name" value="NAD(P)-bd_dom_sf"/>
</dbReference>
<dbReference type="PRINTS" id="PR00081">
    <property type="entry name" value="GDHRDH"/>
</dbReference>
<protein>
    <submittedName>
        <fullName evidence="4">Short-chain dehydrogenase</fullName>
    </submittedName>
</protein>
<evidence type="ECO:0000256" key="3">
    <source>
        <dbReference type="RuleBase" id="RU000363"/>
    </source>
</evidence>
<evidence type="ECO:0000256" key="1">
    <source>
        <dbReference type="ARBA" id="ARBA00006484"/>
    </source>
</evidence>
<dbReference type="InterPro" id="IPR020904">
    <property type="entry name" value="Sc_DH/Rdtase_CS"/>
</dbReference>
<evidence type="ECO:0000256" key="2">
    <source>
        <dbReference type="ARBA" id="ARBA00023002"/>
    </source>
</evidence>
<name>A0A2S6A364_9NOCA</name>
<reference evidence="4 5" key="1">
    <citation type="submission" date="2018-02" db="EMBL/GenBank/DDBJ databases">
        <title>8 Nocardia nova and 1 Nocardia cyriacigeorgica strain used for evolution to TMP-SMX.</title>
        <authorList>
            <person name="Mehta H."/>
            <person name="Weng J."/>
            <person name="Shamoo Y."/>
        </authorList>
    </citation>
    <scope>NUCLEOTIDE SEQUENCE [LARGE SCALE GENOMIC DNA]</scope>
    <source>
        <strain evidence="4 5">BAA2227</strain>
    </source>
</reference>
<dbReference type="PANTHER" id="PTHR24322:SF736">
    <property type="entry name" value="RETINOL DEHYDROGENASE 10"/>
    <property type="match status" value="1"/>
</dbReference>
<dbReference type="Pfam" id="PF00106">
    <property type="entry name" value="adh_short"/>
    <property type="match status" value="1"/>
</dbReference>
<sequence>MMRLDGTVACVTGGARGIGRATAIALAARGAQVWIGDIDLPVAEATAAEIGGHAAQLDVTDPGSFAEFLNAATETGPVDVLVNNAGIMRLAPFLELDLAGHHREIAINVGGVINGMSLALPGMVARGRGHIVNVASMAAKVTTPGAAVYCASKFAVGALSRAVRAELDGTGVTVTTVMPAAVHTELTSGVNLKLQPTLHPAEVGEAIADTVRHRRAEVTIPRWLAPMGTVEQGIPETALRAVKRQFVGREPGRYDQQRRRAYLNRIDS</sequence>
<organism evidence="4 5">
    <name type="scientific">Nocardia nova</name>
    <dbReference type="NCBI Taxonomy" id="37330"/>
    <lineage>
        <taxon>Bacteria</taxon>
        <taxon>Bacillati</taxon>
        <taxon>Actinomycetota</taxon>
        <taxon>Actinomycetes</taxon>
        <taxon>Mycobacteriales</taxon>
        <taxon>Nocardiaceae</taxon>
        <taxon>Nocardia</taxon>
    </lineage>
</organism>
<dbReference type="NCBIfam" id="NF005878">
    <property type="entry name" value="PRK07825.1"/>
    <property type="match status" value="1"/>
</dbReference>
<dbReference type="Proteomes" id="UP000238356">
    <property type="component" value="Unassembled WGS sequence"/>
</dbReference>
<dbReference type="RefSeq" id="WP_104363811.1">
    <property type="nucleotide sequence ID" value="NZ_JAUJFK010000008.1"/>
</dbReference>
<gene>
    <name evidence="4" type="ORF">C5F51_20990</name>
</gene>
<evidence type="ECO:0000313" key="5">
    <source>
        <dbReference type="Proteomes" id="UP000238356"/>
    </source>
</evidence>
<dbReference type="SUPFAM" id="SSF51735">
    <property type="entry name" value="NAD(P)-binding Rossmann-fold domains"/>
    <property type="match status" value="1"/>
</dbReference>
<dbReference type="PANTHER" id="PTHR24322">
    <property type="entry name" value="PKSB"/>
    <property type="match status" value="1"/>
</dbReference>
<dbReference type="GO" id="GO:0016616">
    <property type="term" value="F:oxidoreductase activity, acting on the CH-OH group of donors, NAD or NADP as acceptor"/>
    <property type="evidence" value="ECO:0007669"/>
    <property type="project" value="TreeGrafter"/>
</dbReference>
<keyword evidence="5" id="KW-1185">Reference proteome</keyword>
<comment type="similarity">
    <text evidence="1 3">Belongs to the short-chain dehydrogenases/reductases (SDR) family.</text>
</comment>
<proteinExistence type="inferred from homology"/>
<dbReference type="PROSITE" id="PS00061">
    <property type="entry name" value="ADH_SHORT"/>
    <property type="match status" value="1"/>
</dbReference>
<dbReference type="EMBL" id="PSZD01000013">
    <property type="protein sequence ID" value="PPJ26270.1"/>
    <property type="molecule type" value="Genomic_DNA"/>
</dbReference>
<keyword evidence="2" id="KW-0560">Oxidoreductase</keyword>
<dbReference type="Gene3D" id="3.40.50.720">
    <property type="entry name" value="NAD(P)-binding Rossmann-like Domain"/>
    <property type="match status" value="1"/>
</dbReference>
<dbReference type="InterPro" id="IPR002347">
    <property type="entry name" value="SDR_fam"/>
</dbReference>